<keyword evidence="1" id="KW-0732">Signal</keyword>
<keyword evidence="3" id="KW-1185">Reference proteome</keyword>
<evidence type="ECO:0000256" key="1">
    <source>
        <dbReference type="SAM" id="SignalP"/>
    </source>
</evidence>
<sequence>MKVSLFLSSIVALSISGAWATPARTAGPSPPQKTHDVEIVHETANYTRFDLCDMAPNCETFDDPKYGKLIRFKKGMEPGTASYNRTLKEWGNRPTKVMARAPVGSVLAVIGENRILYGTVDPRDVMAGLWDACQWGACSTSIRWYNTQSVRDLRQNGYYGTKPDWYSMILHPFNSRYGDWDQRNKMVSAIITMATQGLLRWNSNYAYARYNPISGRYEFEDSGKISVTESGDYYSVTMFTRPAGPILGLIDVSVTSDYQTPTAADCGLLRGIKSALYSSLNPLFGIAVTISNYGSCK</sequence>
<gene>
    <name evidence="2" type="ORF">TWF696_009738</name>
</gene>
<feature type="chain" id="PRO_5043620183" evidence="1">
    <location>
        <begin position="21"/>
        <end position="297"/>
    </location>
</feature>
<evidence type="ECO:0000313" key="2">
    <source>
        <dbReference type="EMBL" id="KAK6338937.1"/>
    </source>
</evidence>
<proteinExistence type="predicted"/>
<dbReference type="Proteomes" id="UP001375240">
    <property type="component" value="Unassembled WGS sequence"/>
</dbReference>
<comment type="caution">
    <text evidence="2">The sequence shown here is derived from an EMBL/GenBank/DDBJ whole genome shotgun (WGS) entry which is preliminary data.</text>
</comment>
<feature type="signal peptide" evidence="1">
    <location>
        <begin position="1"/>
        <end position="20"/>
    </location>
</feature>
<dbReference type="AlphaFoldDB" id="A0AAV9UBE8"/>
<reference evidence="2 3" key="1">
    <citation type="submission" date="2019-10" db="EMBL/GenBank/DDBJ databases">
        <authorList>
            <person name="Palmer J.M."/>
        </authorList>
    </citation>
    <scope>NUCLEOTIDE SEQUENCE [LARGE SCALE GENOMIC DNA]</scope>
    <source>
        <strain evidence="2 3">TWF696</strain>
    </source>
</reference>
<accession>A0AAV9UBE8</accession>
<organism evidence="2 3">
    <name type="scientific">Orbilia brochopaga</name>
    <dbReference type="NCBI Taxonomy" id="3140254"/>
    <lineage>
        <taxon>Eukaryota</taxon>
        <taxon>Fungi</taxon>
        <taxon>Dikarya</taxon>
        <taxon>Ascomycota</taxon>
        <taxon>Pezizomycotina</taxon>
        <taxon>Orbiliomycetes</taxon>
        <taxon>Orbiliales</taxon>
        <taxon>Orbiliaceae</taxon>
        <taxon>Orbilia</taxon>
    </lineage>
</organism>
<name>A0AAV9UBE8_9PEZI</name>
<protein>
    <submittedName>
        <fullName evidence="2">Uncharacterized protein</fullName>
    </submittedName>
</protein>
<evidence type="ECO:0000313" key="3">
    <source>
        <dbReference type="Proteomes" id="UP001375240"/>
    </source>
</evidence>
<dbReference type="EMBL" id="JAVHNQ010000009">
    <property type="protein sequence ID" value="KAK6338937.1"/>
    <property type="molecule type" value="Genomic_DNA"/>
</dbReference>